<gene>
    <name evidence="2" type="ORF">LNTAR_17223</name>
</gene>
<dbReference type="OrthoDB" id="9804333at2"/>
<dbReference type="eggNOG" id="COG0613">
    <property type="taxonomic scope" value="Bacteria"/>
</dbReference>
<dbReference type="SMART" id="SM00481">
    <property type="entry name" value="POLIIIAc"/>
    <property type="match status" value="1"/>
</dbReference>
<dbReference type="InterPro" id="IPR016195">
    <property type="entry name" value="Pol/histidinol_Pase-like"/>
</dbReference>
<dbReference type="CDD" id="cd07438">
    <property type="entry name" value="PHP_HisPPase_AMP"/>
    <property type="match status" value="1"/>
</dbReference>
<dbReference type="InterPro" id="IPR003141">
    <property type="entry name" value="Pol/His_phosphatase_N"/>
</dbReference>
<dbReference type="InterPro" id="IPR052018">
    <property type="entry name" value="PHP_domain"/>
</dbReference>
<proteinExistence type="predicted"/>
<reference evidence="2 3" key="1">
    <citation type="journal article" date="2010" name="J. Bacteriol.">
        <title>Genome sequence of Lentisphaera araneosa HTCC2155T, the type species of the order Lentisphaerales in the phylum Lentisphaerae.</title>
        <authorList>
            <person name="Thrash J.C."/>
            <person name="Cho J.C."/>
            <person name="Vergin K.L."/>
            <person name="Morris R.M."/>
            <person name="Giovannoni S.J."/>
        </authorList>
    </citation>
    <scope>NUCLEOTIDE SEQUENCE [LARGE SCALE GENOMIC DNA]</scope>
    <source>
        <strain evidence="2 3">HTCC2155</strain>
    </source>
</reference>
<organism evidence="2 3">
    <name type="scientific">Lentisphaera araneosa HTCC2155</name>
    <dbReference type="NCBI Taxonomy" id="313628"/>
    <lineage>
        <taxon>Bacteria</taxon>
        <taxon>Pseudomonadati</taxon>
        <taxon>Lentisphaerota</taxon>
        <taxon>Lentisphaeria</taxon>
        <taxon>Lentisphaerales</taxon>
        <taxon>Lentisphaeraceae</taxon>
        <taxon>Lentisphaera</taxon>
    </lineage>
</organism>
<dbReference type="AlphaFoldDB" id="A6DFD3"/>
<dbReference type="Pfam" id="PF02811">
    <property type="entry name" value="PHP"/>
    <property type="match status" value="1"/>
</dbReference>
<sequence length="282" mass="31434">MNLKQPVDLHCHSNISDGKLTPVELTELMSQQGVKLFSLTDHDTTAGCKEAADHAKKLGLQFIPGVEVSSDFNDKSLHILGLDIDLDNEDLQSFLDNNRRLRRDRVEKILSRLEHFNINIREELGEFSDGQSPGRTHFAEALVSKGYAEDKGEAFRRYLLKGGAAYVKCPWPGIQKTIETIHKANGKAVLAHPGRYGYSLPGLRGLFRQFRDAGGDGAEVSSGPQALGVVQRLSQLCSKFGLMVSGGSDFHDPSSKWVKAGEYQQIPKRLTRIWDEMEWLVE</sequence>
<dbReference type="SUPFAM" id="SSF89550">
    <property type="entry name" value="PHP domain-like"/>
    <property type="match status" value="1"/>
</dbReference>
<accession>A6DFD3</accession>
<dbReference type="PANTHER" id="PTHR42924">
    <property type="entry name" value="EXONUCLEASE"/>
    <property type="match status" value="1"/>
</dbReference>
<name>A6DFD3_9BACT</name>
<keyword evidence="3" id="KW-1185">Reference proteome</keyword>
<dbReference type="STRING" id="313628.LNTAR_17223"/>
<comment type="caution">
    <text evidence="2">The sequence shown here is derived from an EMBL/GenBank/DDBJ whole genome shotgun (WGS) entry which is preliminary data.</text>
</comment>
<dbReference type="GO" id="GO:0035312">
    <property type="term" value="F:5'-3' DNA exonuclease activity"/>
    <property type="evidence" value="ECO:0007669"/>
    <property type="project" value="TreeGrafter"/>
</dbReference>
<dbReference type="EMBL" id="ABCK01000001">
    <property type="protein sequence ID" value="EDM29513.1"/>
    <property type="molecule type" value="Genomic_DNA"/>
</dbReference>
<dbReference type="GO" id="GO:0004534">
    <property type="term" value="F:5'-3' RNA exonuclease activity"/>
    <property type="evidence" value="ECO:0007669"/>
    <property type="project" value="TreeGrafter"/>
</dbReference>
<dbReference type="InterPro" id="IPR004013">
    <property type="entry name" value="PHP_dom"/>
</dbReference>
<dbReference type="Proteomes" id="UP000004947">
    <property type="component" value="Unassembled WGS sequence"/>
</dbReference>
<evidence type="ECO:0000313" key="3">
    <source>
        <dbReference type="Proteomes" id="UP000004947"/>
    </source>
</evidence>
<feature type="domain" description="Polymerase/histidinol phosphatase N-terminal" evidence="1">
    <location>
        <begin position="7"/>
        <end position="72"/>
    </location>
</feature>
<dbReference type="Gene3D" id="3.20.20.140">
    <property type="entry name" value="Metal-dependent hydrolases"/>
    <property type="match status" value="1"/>
</dbReference>
<evidence type="ECO:0000313" key="2">
    <source>
        <dbReference type="EMBL" id="EDM29513.1"/>
    </source>
</evidence>
<dbReference type="Gene3D" id="1.10.150.650">
    <property type="match status" value="1"/>
</dbReference>
<protein>
    <submittedName>
        <fullName evidence="2">PHP-like protein</fullName>
    </submittedName>
</protein>
<evidence type="ECO:0000259" key="1">
    <source>
        <dbReference type="SMART" id="SM00481"/>
    </source>
</evidence>
<dbReference type="RefSeq" id="WP_007276635.1">
    <property type="nucleotide sequence ID" value="NZ_ABCK01000001.1"/>
</dbReference>
<dbReference type="PANTHER" id="PTHR42924:SF3">
    <property type="entry name" value="POLYMERASE_HISTIDINOL PHOSPHATASE N-TERMINAL DOMAIN-CONTAINING PROTEIN"/>
    <property type="match status" value="1"/>
</dbReference>